<dbReference type="SMR" id="A5ASS8"/>
<dbReference type="PANTHER" id="PTHR10543">
    <property type="entry name" value="BETA-CAROTENE DIOXYGENASE"/>
    <property type="match status" value="1"/>
</dbReference>
<evidence type="ECO:0000256" key="1">
    <source>
        <dbReference type="ARBA" id="ARBA00006787"/>
    </source>
</evidence>
<keyword evidence="4 5" id="KW-0408">Iron</keyword>
<dbReference type="OrthoDB" id="1069523at2759"/>
<evidence type="ECO:0000256" key="3">
    <source>
        <dbReference type="ARBA" id="ARBA00022964"/>
    </source>
</evidence>
<sequence>MVSFAFFQIQPLQRSNQPNSPISFFNGNIAQYCSLPKKNMIIASELSTSERAPSPPKLPNIGSDRDTNSEGLGKGALEFLESFLSFFSTSLLYFINPPLHPSVDPKHVLTGNFAQVDELPPIDCLVVEGELPQSLNGTYIRNGPNPLHQPRGPHHLFEGDGMLHSIRLSDGRATFCSRYVKTYKYALEDNVGFPIFPNILSGFHSVVDLGRCAIAIGRVMKGQIDLRKGFGLANTSLSLFSNRLFALGESDLPYSIHLSEEGDIETIGRCDFDGKAFINMTAHPKIDPETGETFAFRCSPIPPYITFFSIDKEGSKQQDVPIFSMTDPTFVHDFSITKQYIVFSESQIEMNPLRLMMCKGMPVSAELDKVPRIGVLPRYASTDSEIRWFEAPGFNAMHAINAWEEGDEEIILVAPNAISIENLFHSIEKVHFSLEKVRINLRSGSVTRTTLSQKNLELGSINPSYVGKRNRYGYMGIGKMIPKMSGVVKIDLELECEVSRRLYGAGCFGGEPLFVAKDGASEEDDGYIVSYVHDEKSGASRFVVMDAKSQTLDVVAAVKLPRRVPYGFHGLFVKDGDIREIH</sequence>
<feature type="binding site" evidence="5">
    <location>
        <position position="332"/>
    </location>
    <ligand>
        <name>Fe cation</name>
        <dbReference type="ChEBI" id="CHEBI:24875"/>
        <note>catalytic</note>
    </ligand>
</feature>
<dbReference type="AlphaFoldDB" id="A5ASS8"/>
<keyword evidence="2 5" id="KW-0479">Metal-binding</keyword>
<dbReference type="KEGG" id="vvi:100254497"/>
<dbReference type="GO" id="GO:0046872">
    <property type="term" value="F:metal ion binding"/>
    <property type="evidence" value="ECO:0007669"/>
    <property type="project" value="UniProtKB-KW"/>
</dbReference>
<dbReference type="PANTHER" id="PTHR10543:SF58">
    <property type="entry name" value="CAROTENOID CLEAVAGE DIOXYGENASE 4, CHLOROPLASTIC-RELATED"/>
    <property type="match status" value="1"/>
</dbReference>
<feature type="binding site" evidence="5">
    <location>
        <position position="569"/>
    </location>
    <ligand>
        <name>Fe cation</name>
        <dbReference type="ChEBI" id="CHEBI:24875"/>
        <note>catalytic</note>
    </ligand>
</feature>
<dbReference type="Pfam" id="PF03055">
    <property type="entry name" value="RPE65"/>
    <property type="match status" value="1"/>
</dbReference>
<evidence type="ECO:0000256" key="2">
    <source>
        <dbReference type="ARBA" id="ARBA00022723"/>
    </source>
</evidence>
<comment type="similarity">
    <text evidence="1">Belongs to the carotenoid oxygenase family.</text>
</comment>
<evidence type="ECO:0000256" key="5">
    <source>
        <dbReference type="PIRSR" id="PIRSR604294-1"/>
    </source>
</evidence>
<comment type="cofactor">
    <cofactor evidence="5">
        <name>Fe(2+)</name>
        <dbReference type="ChEBI" id="CHEBI:29033"/>
    </cofactor>
    <text evidence="5">Binds 1 Fe(2+) ion per subunit.</text>
</comment>
<proteinExistence type="inferred from homology"/>
<dbReference type="InterPro" id="IPR004294">
    <property type="entry name" value="Carotenoid_Oase"/>
</dbReference>
<evidence type="ECO:0000256" key="6">
    <source>
        <dbReference type="SAM" id="MobiDB-lite"/>
    </source>
</evidence>
<name>A5ASS8_VITVI</name>
<accession>A5ASS8</accession>
<evidence type="ECO:0000313" key="7">
    <source>
        <dbReference type="EMBL" id="CAN64863.1"/>
    </source>
</evidence>
<reference evidence="7" key="1">
    <citation type="journal article" date="2007" name="PLoS ONE">
        <title>The first genome sequence of an elite grapevine cultivar (Pinot noir Vitis vinifera L.): coping with a highly heterozygous genome.</title>
        <authorList>
            <person name="Velasco R."/>
            <person name="Zharkikh A."/>
            <person name="Troggio M."/>
            <person name="Cartwright D.A."/>
            <person name="Cestaro A."/>
            <person name="Pruss D."/>
            <person name="Pindo M."/>
            <person name="FitzGerald L.M."/>
            <person name="Vezzulli S."/>
            <person name="Reid J."/>
            <person name="Malacarne G."/>
            <person name="Iliev D."/>
            <person name="Coppola G."/>
            <person name="Wardell B."/>
            <person name="Micheletti D."/>
            <person name="Macalma T."/>
            <person name="Facci M."/>
            <person name="Mitchell J.T."/>
            <person name="Perazzolli M."/>
            <person name="Eldredge G."/>
            <person name="Gatto P."/>
            <person name="Oyzerski R."/>
            <person name="Moretto M."/>
            <person name="Gutin N."/>
            <person name="Stefanini M."/>
            <person name="Chen Y."/>
            <person name="Segala C."/>
            <person name="Davenport C."/>
            <person name="Dematte L."/>
            <person name="Mraz A."/>
            <person name="Battilana J."/>
            <person name="Stormo K."/>
            <person name="Costa F."/>
            <person name="Tao Q."/>
            <person name="Si-Ammour A."/>
            <person name="Harkins T."/>
            <person name="Lackey A."/>
            <person name="Perbost C."/>
            <person name="Taillon B."/>
            <person name="Stella A."/>
            <person name="Solovyev V."/>
            <person name="Fawcett J.A."/>
            <person name="Sterck L."/>
            <person name="Vandepoele K."/>
            <person name="Grando S.M."/>
            <person name="Toppo S."/>
            <person name="Moser C."/>
            <person name="Lanchbury J."/>
            <person name="Bogden R."/>
            <person name="Skolnick M."/>
            <person name="Sgaramella V."/>
            <person name="Bhatnagar S.K."/>
            <person name="Fontana P."/>
            <person name="Gutin A."/>
            <person name="Van de Peer Y."/>
            <person name="Salamini F."/>
            <person name="Viola R."/>
        </authorList>
    </citation>
    <scope>NUCLEOTIDE SEQUENCE</scope>
</reference>
<protein>
    <recommendedName>
        <fullName evidence="8">Carotenoid cleavage dioxygenase 4, chloroplastic</fullName>
    </recommendedName>
</protein>
<feature type="binding site" evidence="5">
    <location>
        <position position="398"/>
    </location>
    <ligand>
        <name>Fe cation</name>
        <dbReference type="ChEBI" id="CHEBI:24875"/>
        <note>catalytic</note>
    </ligand>
</feature>
<dbReference type="EMBL" id="AM434206">
    <property type="protein sequence ID" value="CAN64863.1"/>
    <property type="molecule type" value="Genomic_DNA"/>
</dbReference>
<dbReference type="GO" id="GO:0016702">
    <property type="term" value="F:oxidoreductase activity, acting on single donors with incorporation of molecular oxygen, incorporation of two atoms of oxygen"/>
    <property type="evidence" value="ECO:0007669"/>
    <property type="project" value="InterPro"/>
</dbReference>
<evidence type="ECO:0000256" key="4">
    <source>
        <dbReference type="ARBA" id="ARBA00023004"/>
    </source>
</evidence>
<organism evidence="7">
    <name type="scientific">Vitis vinifera</name>
    <name type="common">Grape</name>
    <dbReference type="NCBI Taxonomy" id="29760"/>
    <lineage>
        <taxon>Eukaryota</taxon>
        <taxon>Viridiplantae</taxon>
        <taxon>Streptophyta</taxon>
        <taxon>Embryophyta</taxon>
        <taxon>Tracheophyta</taxon>
        <taxon>Spermatophyta</taxon>
        <taxon>Magnoliopsida</taxon>
        <taxon>eudicotyledons</taxon>
        <taxon>Gunneridae</taxon>
        <taxon>Pentapetalae</taxon>
        <taxon>rosids</taxon>
        <taxon>Vitales</taxon>
        <taxon>Vitaceae</taxon>
        <taxon>Viteae</taxon>
        <taxon>Vitis</taxon>
    </lineage>
</organism>
<keyword evidence="3" id="KW-0223">Dioxygenase</keyword>
<feature type="region of interest" description="Disordered" evidence="6">
    <location>
        <begin position="47"/>
        <end position="69"/>
    </location>
</feature>
<feature type="binding site" evidence="5">
    <location>
        <position position="283"/>
    </location>
    <ligand>
        <name>Fe cation</name>
        <dbReference type="ChEBI" id="CHEBI:24875"/>
        <note>catalytic</note>
    </ligand>
</feature>
<evidence type="ECO:0008006" key="8">
    <source>
        <dbReference type="Google" id="ProtNLM"/>
    </source>
</evidence>
<keyword evidence="3" id="KW-0560">Oxidoreductase</keyword>
<gene>
    <name evidence="7" type="ORF">VITISV_042539</name>
</gene>